<dbReference type="NCBIfam" id="TIGR00523">
    <property type="entry name" value="eIF-1A"/>
    <property type="match status" value="1"/>
</dbReference>
<keyword evidence="19" id="KW-1185">Reference proteome</keyword>
<evidence type="ECO:0000256" key="8">
    <source>
        <dbReference type="ARBA" id="ARBA00023187"/>
    </source>
</evidence>
<reference evidence="18" key="2">
    <citation type="journal article" date="2022" name="Res Sq">
        <title>Comparative Genomics Reveals Insights into the Divergent Evolution of Astigmatic Mites and Household Pest Adaptations.</title>
        <authorList>
            <person name="Xiong Q."/>
            <person name="Wan A.T.-Y."/>
            <person name="Liu X.-Y."/>
            <person name="Fung C.S.-H."/>
            <person name="Xiao X."/>
            <person name="Malainual N."/>
            <person name="Hou J."/>
            <person name="Wang L."/>
            <person name="Wang M."/>
            <person name="Yang K."/>
            <person name="Cui Y."/>
            <person name="Leung E."/>
            <person name="Nong W."/>
            <person name="Shin S.-K."/>
            <person name="Au S."/>
            <person name="Jeong K.Y."/>
            <person name="Chew F.T."/>
            <person name="Hui J."/>
            <person name="Leung T.F."/>
            <person name="Tungtrongchitr A."/>
            <person name="Zhong N."/>
            <person name="Liu Z."/>
            <person name="Tsui S."/>
        </authorList>
    </citation>
    <scope>NUCLEOTIDE SEQUENCE</scope>
    <source>
        <strain evidence="18">Derf</strain>
        <tissue evidence="18">Whole organism</tissue>
    </source>
</reference>
<evidence type="ECO:0000256" key="3">
    <source>
        <dbReference type="ARBA" id="ARBA00022540"/>
    </source>
</evidence>
<dbReference type="Gene3D" id="3.80.10.10">
    <property type="entry name" value="Ribonuclease Inhibitor"/>
    <property type="match status" value="1"/>
</dbReference>
<proteinExistence type="inferred from homology"/>
<dbReference type="GO" id="GO:0005686">
    <property type="term" value="C:U2 snRNP"/>
    <property type="evidence" value="ECO:0007669"/>
    <property type="project" value="TreeGrafter"/>
</dbReference>
<evidence type="ECO:0000256" key="4">
    <source>
        <dbReference type="ARBA" id="ARBA00022614"/>
    </source>
</evidence>
<dbReference type="Pfam" id="PF14580">
    <property type="entry name" value="LRR_9"/>
    <property type="match status" value="1"/>
</dbReference>
<keyword evidence="6" id="KW-0677">Repeat</keyword>
<evidence type="ECO:0000256" key="13">
    <source>
        <dbReference type="ARBA" id="ARBA00047113"/>
    </source>
</evidence>
<evidence type="ECO:0000256" key="2">
    <source>
        <dbReference type="ARBA" id="ARBA00007392"/>
    </source>
</evidence>
<gene>
    <name evidence="18" type="primary">SNRPA1</name>
    <name evidence="18" type="ORF">DERF_008395</name>
</gene>
<evidence type="ECO:0000256" key="16">
    <source>
        <dbReference type="SAM" id="MobiDB-lite"/>
    </source>
</evidence>
<dbReference type="InterPro" id="IPR018104">
    <property type="entry name" value="TIF_eIF-1A_CS"/>
</dbReference>
<keyword evidence="5" id="KW-0747">Spliceosome</keyword>
<dbReference type="SMART" id="SM00446">
    <property type="entry name" value="LRRcap"/>
    <property type="match status" value="1"/>
</dbReference>
<dbReference type="PANTHER" id="PTHR10552:SF6">
    <property type="entry name" value="U2 SMALL NUCLEAR RIBONUCLEOPROTEIN A"/>
    <property type="match status" value="1"/>
</dbReference>
<dbReference type="PROSITE" id="PS51450">
    <property type="entry name" value="LRR"/>
    <property type="match status" value="1"/>
</dbReference>
<protein>
    <recommendedName>
        <fullName evidence="14">Probable U2 small nuclear ribonucleoprotein A'</fullName>
    </recommendedName>
    <alternativeName>
        <fullName evidence="11">Eukaryotic translation initiation factor 4C</fullName>
    </alternativeName>
</protein>
<feature type="region of interest" description="Disordered" evidence="16">
    <location>
        <begin position="1"/>
        <end position="26"/>
    </location>
</feature>
<dbReference type="PROSITE" id="PS50832">
    <property type="entry name" value="S1_IF1_TYPE"/>
    <property type="match status" value="1"/>
</dbReference>
<dbReference type="AlphaFoldDB" id="A0A922I5K7"/>
<dbReference type="InterPro" id="IPR044640">
    <property type="entry name" value="RU2A"/>
</dbReference>
<keyword evidence="8" id="KW-0508">mRNA splicing</keyword>
<keyword evidence="18" id="KW-0687">Ribonucleoprotein</keyword>
<evidence type="ECO:0000256" key="7">
    <source>
        <dbReference type="ARBA" id="ARBA00022917"/>
    </source>
</evidence>
<comment type="similarity">
    <text evidence="10">Belongs to the U2 small nuclear ribonucleoprotein A family.</text>
</comment>
<name>A0A922I5K7_DERFA</name>
<dbReference type="SUPFAM" id="SSF52058">
    <property type="entry name" value="L domain-like"/>
    <property type="match status" value="1"/>
</dbReference>
<evidence type="ECO:0000256" key="10">
    <source>
        <dbReference type="ARBA" id="ARBA00024196"/>
    </source>
</evidence>
<dbReference type="PROSITE" id="PS01262">
    <property type="entry name" value="IF1A"/>
    <property type="match status" value="1"/>
</dbReference>
<comment type="similarity">
    <text evidence="2">Belongs to the eIF-1A family.</text>
</comment>
<evidence type="ECO:0000256" key="15">
    <source>
        <dbReference type="PROSITE-ProRule" id="PRU00181"/>
    </source>
</evidence>
<evidence type="ECO:0000313" key="19">
    <source>
        <dbReference type="Proteomes" id="UP000790347"/>
    </source>
</evidence>
<organism evidence="18 19">
    <name type="scientific">Dermatophagoides farinae</name>
    <name type="common">American house dust mite</name>
    <dbReference type="NCBI Taxonomy" id="6954"/>
    <lineage>
        <taxon>Eukaryota</taxon>
        <taxon>Metazoa</taxon>
        <taxon>Ecdysozoa</taxon>
        <taxon>Arthropoda</taxon>
        <taxon>Chelicerata</taxon>
        <taxon>Arachnida</taxon>
        <taxon>Acari</taxon>
        <taxon>Acariformes</taxon>
        <taxon>Sarcoptiformes</taxon>
        <taxon>Astigmata</taxon>
        <taxon>Psoroptidia</taxon>
        <taxon>Analgoidea</taxon>
        <taxon>Pyroglyphidae</taxon>
        <taxon>Dermatophagoidinae</taxon>
        <taxon>Dermatophagoides</taxon>
    </lineage>
</organism>
<comment type="subunit">
    <text evidence="13">Component of the 43S pre-initiation complex (43S PIC), which is composed of the 40S ribosomal subunit, EIF1, eIF1A (EIF1AX), eIF3 complex, EIF5 and eIF2-GTP-initiator tRNA complex (eIF2 ternary complex). Interacts with EIF5; this interaction contributes to the maintenance of EIF1 within the open 43S PIC. Interacts through its C-terminal domain (CTD) with the CTD of EIF5B; from the location of the start codon by the 43S complex until the formation of the 80S complex.</text>
</comment>
<comment type="subcellular location">
    <subcellularLocation>
        <location evidence="1">Nucleus</location>
    </subcellularLocation>
</comment>
<keyword evidence="7 15" id="KW-0648">Protein biosynthesis</keyword>
<feature type="compositionally biased region" description="Basic residues" evidence="16">
    <location>
        <begin position="1"/>
        <end position="15"/>
    </location>
</feature>
<feature type="compositionally biased region" description="Basic and acidic residues" evidence="16">
    <location>
        <begin position="16"/>
        <end position="26"/>
    </location>
</feature>
<dbReference type="Gene3D" id="2.40.50.140">
    <property type="entry name" value="Nucleic acid-binding proteins"/>
    <property type="match status" value="1"/>
</dbReference>
<feature type="domain" description="S1-like" evidence="17">
    <location>
        <begin position="22"/>
        <end position="96"/>
    </location>
</feature>
<evidence type="ECO:0000313" key="18">
    <source>
        <dbReference type="EMBL" id="KAH9517760.1"/>
    </source>
</evidence>
<dbReference type="GO" id="GO:0000398">
    <property type="term" value="P:mRNA splicing, via spliceosome"/>
    <property type="evidence" value="ECO:0007669"/>
    <property type="project" value="InterPro"/>
</dbReference>
<dbReference type="PANTHER" id="PTHR10552">
    <property type="entry name" value="U2 SMALL NUCLEAR RIBONUCLEOPROTEIN A"/>
    <property type="match status" value="1"/>
</dbReference>
<dbReference type="InterPro" id="IPR012340">
    <property type="entry name" value="NA-bd_OB-fold"/>
</dbReference>
<accession>A0A922I5K7</accession>
<dbReference type="HAMAP" id="MF_00216">
    <property type="entry name" value="aIF_1A"/>
    <property type="match status" value="1"/>
</dbReference>
<evidence type="ECO:0000256" key="5">
    <source>
        <dbReference type="ARBA" id="ARBA00022728"/>
    </source>
</evidence>
<dbReference type="InterPro" id="IPR003603">
    <property type="entry name" value="U2A'_phosphoprotein32A_C"/>
</dbReference>
<sequence length="378" mass="43473">MPKNKGKGGKNRRRGKNENEDEKRELVFKEDGQEYAQVMRMLGNGRLEAYCFDGVKRLCHIRGKLRKKVWINQGDIILIGLRDYQDTKADVILKYNPDEARNLKTYGELPENARINEVSLREFGEDDEEEDIIEFGDDVDSLTIELVEGAFQFMNKSTGDRELDLRDYKITTLENLGATLDQFDAIDFTSNDIRTLENFPLLNRLKRLYLSNNRCSKIDERLHETIPNLETLIMINNQLDELGDLDPLSGFKKLTTLALMGNPVSTKKHYRLYVIHRIPSIRLLDFKKVKLREREESNKLFSGEKGKRLEHEIGIKSKTFVPGGGGAGIQPNTNQRKPLTTEEVQAIKQAISKANTLEEMERLKLLLKQGYIPNSNNQ</sequence>
<dbReference type="EMBL" id="ASGP02000003">
    <property type="protein sequence ID" value="KAH9517760.1"/>
    <property type="molecule type" value="Genomic_DNA"/>
</dbReference>
<dbReference type="GO" id="GO:0030620">
    <property type="term" value="F:U2 snRNA binding"/>
    <property type="evidence" value="ECO:0007669"/>
    <property type="project" value="InterPro"/>
</dbReference>
<evidence type="ECO:0000256" key="11">
    <source>
        <dbReference type="ARBA" id="ARBA00032507"/>
    </source>
</evidence>
<evidence type="ECO:0000256" key="12">
    <source>
        <dbReference type="ARBA" id="ARBA00045454"/>
    </source>
</evidence>
<dbReference type="CDD" id="cd05793">
    <property type="entry name" value="S1_IF1A"/>
    <property type="match status" value="1"/>
</dbReference>
<dbReference type="GO" id="GO:0005681">
    <property type="term" value="C:spliceosomal complex"/>
    <property type="evidence" value="ECO:0007669"/>
    <property type="project" value="UniProtKB-KW"/>
</dbReference>
<dbReference type="SMART" id="SM00652">
    <property type="entry name" value="eIF1a"/>
    <property type="match status" value="1"/>
</dbReference>
<reference evidence="18" key="1">
    <citation type="submission" date="2013-05" db="EMBL/GenBank/DDBJ databases">
        <authorList>
            <person name="Yim A.K.Y."/>
            <person name="Chan T.F."/>
            <person name="Ji K.M."/>
            <person name="Liu X.Y."/>
            <person name="Zhou J.W."/>
            <person name="Li R.Q."/>
            <person name="Yang K.Y."/>
            <person name="Li J."/>
            <person name="Li M."/>
            <person name="Law P.T.W."/>
            <person name="Wu Y.L."/>
            <person name="Cai Z.L."/>
            <person name="Qin H."/>
            <person name="Bao Y."/>
            <person name="Leung R.K.K."/>
            <person name="Ng P.K.S."/>
            <person name="Zou J."/>
            <person name="Zhong X.J."/>
            <person name="Ran P.X."/>
            <person name="Zhong N.S."/>
            <person name="Liu Z.G."/>
            <person name="Tsui S.K.W."/>
        </authorList>
    </citation>
    <scope>NUCLEOTIDE SEQUENCE</scope>
    <source>
        <strain evidence="18">Derf</strain>
        <tissue evidence="18">Whole organism</tissue>
    </source>
</reference>
<comment type="function">
    <text evidence="12">Component of the 43S pre-initiation complex (43S PIC), which binds to the mRNA cap-proximal region, scans mRNA 5'-untranslated region, and locates the initiation codon. This protein enhances formation of the cap-proximal complex. Together with EIF1, facilitates scanning, start codon recognition, promotion of the assembly of 48S complex at the initiation codon (43S PIC becomes 48S PIC after the start codon is reached), and dissociation of aberrant complexes. After start codon location, together with EIF5B orients the initiator methionine-tRNA in a conformation that allows 60S ribosomal subunit joining to form the 80S initiation complex. Is released after 80S initiation complex formation, just after GTP hydrolysis by EIF5B, and before release of EIF5B. Its globular part is located in the A site of the 40S ribosomal subunit. Its interaction with EIF5 during scanning contribute to the maintenance of EIF1 within the open 43S PIC. In contrast to yeast orthologs, does not bind EIF1.</text>
</comment>
<dbReference type="FunFam" id="2.40.50.140:FF:000071">
    <property type="entry name" value="Eukaryotic translation initiation factor 1A"/>
    <property type="match status" value="1"/>
</dbReference>
<dbReference type="SUPFAM" id="SSF50249">
    <property type="entry name" value="Nucleic acid-binding proteins"/>
    <property type="match status" value="1"/>
</dbReference>
<dbReference type="InterPro" id="IPR001611">
    <property type="entry name" value="Leu-rich_rpt"/>
</dbReference>
<dbReference type="FunFam" id="3.80.10.10:FF:000026">
    <property type="entry name" value="U2 small nuclear ribonucleoprotein A"/>
    <property type="match status" value="1"/>
</dbReference>
<dbReference type="Pfam" id="PF01176">
    <property type="entry name" value="eIF-1a"/>
    <property type="match status" value="1"/>
</dbReference>
<keyword evidence="3 15" id="KW-0396">Initiation factor</keyword>
<dbReference type="InterPro" id="IPR006196">
    <property type="entry name" value="RNA-binding_domain_S1_IF1"/>
</dbReference>
<keyword evidence="4" id="KW-0433">Leucine-rich repeat</keyword>
<evidence type="ECO:0000259" key="17">
    <source>
        <dbReference type="PROSITE" id="PS50832"/>
    </source>
</evidence>
<evidence type="ECO:0000256" key="14">
    <source>
        <dbReference type="ARBA" id="ARBA00069881"/>
    </source>
</evidence>
<dbReference type="InterPro" id="IPR001253">
    <property type="entry name" value="TIF_eIF-1A"/>
</dbReference>
<dbReference type="InterPro" id="IPR032675">
    <property type="entry name" value="LRR_dom_sf"/>
</dbReference>
<evidence type="ECO:0000256" key="1">
    <source>
        <dbReference type="ARBA" id="ARBA00004123"/>
    </source>
</evidence>
<evidence type="ECO:0000256" key="6">
    <source>
        <dbReference type="ARBA" id="ARBA00022737"/>
    </source>
</evidence>
<dbReference type="Proteomes" id="UP000790347">
    <property type="component" value="Unassembled WGS sequence"/>
</dbReference>
<comment type="caution">
    <text evidence="18">The sequence shown here is derived from an EMBL/GenBank/DDBJ whole genome shotgun (WGS) entry which is preliminary data.</text>
</comment>
<keyword evidence="5" id="KW-0507">mRNA processing</keyword>
<evidence type="ECO:0000256" key="9">
    <source>
        <dbReference type="ARBA" id="ARBA00023242"/>
    </source>
</evidence>
<keyword evidence="9" id="KW-0539">Nucleus</keyword>
<dbReference type="GO" id="GO:0003743">
    <property type="term" value="F:translation initiation factor activity"/>
    <property type="evidence" value="ECO:0007669"/>
    <property type="project" value="UniProtKB-UniRule"/>
</dbReference>